<accession>A0A0M4D824</accession>
<comment type="subcellular location">
    <subcellularLocation>
        <location evidence="1">Cell membrane</location>
        <topology evidence="1">Multi-pass membrane protein</topology>
    </subcellularLocation>
</comment>
<dbReference type="InterPro" id="IPR006042">
    <property type="entry name" value="Xan_ur_permease"/>
</dbReference>
<evidence type="ECO:0000256" key="6">
    <source>
        <dbReference type="ARBA" id="ARBA00022989"/>
    </source>
</evidence>
<dbReference type="KEGG" id="des:DSOUD_0969"/>
<dbReference type="PROSITE" id="PS01116">
    <property type="entry name" value="XANTH_URACIL_PERMASE"/>
    <property type="match status" value="1"/>
</dbReference>
<evidence type="ECO:0000256" key="5">
    <source>
        <dbReference type="ARBA" id="ARBA00022692"/>
    </source>
</evidence>
<dbReference type="PANTHER" id="PTHR42810">
    <property type="entry name" value="PURINE PERMEASE C1399.01C-RELATED"/>
    <property type="match status" value="1"/>
</dbReference>
<dbReference type="Proteomes" id="UP000057158">
    <property type="component" value="Chromosome"/>
</dbReference>
<feature type="transmembrane region" description="Helical" evidence="8">
    <location>
        <begin position="332"/>
        <end position="354"/>
    </location>
</feature>
<feature type="transmembrane region" description="Helical" evidence="8">
    <location>
        <begin position="85"/>
        <end position="104"/>
    </location>
</feature>
<dbReference type="STRING" id="1603606.DSOUD_0969"/>
<evidence type="ECO:0000256" key="7">
    <source>
        <dbReference type="ARBA" id="ARBA00023136"/>
    </source>
</evidence>
<keyword evidence="3" id="KW-0813">Transport</keyword>
<evidence type="ECO:0000313" key="9">
    <source>
        <dbReference type="EMBL" id="ALC15755.1"/>
    </source>
</evidence>
<proteinExistence type="inferred from homology"/>
<keyword evidence="4" id="KW-1003">Cell membrane</keyword>
<dbReference type="AlphaFoldDB" id="A0A0M4D824"/>
<reference evidence="9 10" key="1">
    <citation type="submission" date="2015-07" db="EMBL/GenBank/DDBJ databases">
        <title>Isolation and Genomic Characterization of a Novel Halophilic Metal-Reducing Deltaproteobacterium from the Deep Subsurface.</title>
        <authorList>
            <person name="Badalamenti J.P."/>
            <person name="Summers Z.M."/>
            <person name="Gralnick J.A."/>
            <person name="Bond D.R."/>
        </authorList>
    </citation>
    <scope>NUCLEOTIDE SEQUENCE [LARGE SCALE GENOMIC DNA]</scope>
    <source>
        <strain evidence="9 10">WTL</strain>
    </source>
</reference>
<protein>
    <submittedName>
        <fullName evidence="9">Uracil/xanthine permease</fullName>
    </submittedName>
</protein>
<feature type="transmembrane region" description="Helical" evidence="8">
    <location>
        <begin position="227"/>
        <end position="249"/>
    </location>
</feature>
<name>A0A0M4D824_9BACT</name>
<feature type="transmembrane region" description="Helical" evidence="8">
    <location>
        <begin position="192"/>
        <end position="215"/>
    </location>
</feature>
<organism evidence="9 10">
    <name type="scientific">Desulfuromonas soudanensis</name>
    <dbReference type="NCBI Taxonomy" id="1603606"/>
    <lineage>
        <taxon>Bacteria</taxon>
        <taxon>Pseudomonadati</taxon>
        <taxon>Thermodesulfobacteriota</taxon>
        <taxon>Desulfuromonadia</taxon>
        <taxon>Desulfuromonadales</taxon>
        <taxon>Desulfuromonadaceae</taxon>
        <taxon>Desulfuromonas</taxon>
    </lineage>
</organism>
<dbReference type="NCBIfam" id="TIGR00801">
    <property type="entry name" value="ncs2"/>
    <property type="match status" value="1"/>
</dbReference>
<dbReference type="RefSeq" id="WP_053549932.1">
    <property type="nucleotide sequence ID" value="NZ_CP010802.1"/>
</dbReference>
<dbReference type="OrthoDB" id="9779092at2"/>
<evidence type="ECO:0000256" key="3">
    <source>
        <dbReference type="ARBA" id="ARBA00022448"/>
    </source>
</evidence>
<feature type="transmembrane region" description="Helical" evidence="8">
    <location>
        <begin position="158"/>
        <end position="180"/>
    </location>
</feature>
<feature type="transmembrane region" description="Helical" evidence="8">
    <location>
        <begin position="63"/>
        <end position="79"/>
    </location>
</feature>
<keyword evidence="5 8" id="KW-0812">Transmembrane</keyword>
<comment type="similarity">
    <text evidence="2">Belongs to the nucleobase:cation symporter-2 (NCS2) (TC 2.A.40) family.</text>
</comment>
<feature type="transmembrane region" description="Helical" evidence="8">
    <location>
        <begin position="305"/>
        <end position="326"/>
    </location>
</feature>
<evidence type="ECO:0000313" key="10">
    <source>
        <dbReference type="Proteomes" id="UP000057158"/>
    </source>
</evidence>
<keyword evidence="6 8" id="KW-1133">Transmembrane helix</keyword>
<dbReference type="InterPro" id="IPR006043">
    <property type="entry name" value="NCS2"/>
</dbReference>
<keyword evidence="10" id="KW-1185">Reference proteome</keyword>
<evidence type="ECO:0000256" key="2">
    <source>
        <dbReference type="ARBA" id="ARBA00008821"/>
    </source>
</evidence>
<dbReference type="Pfam" id="PF00860">
    <property type="entry name" value="Xan_ur_permease"/>
    <property type="match status" value="1"/>
</dbReference>
<dbReference type="GO" id="GO:0042907">
    <property type="term" value="F:xanthine transmembrane transporter activity"/>
    <property type="evidence" value="ECO:0007669"/>
    <property type="project" value="TreeGrafter"/>
</dbReference>
<dbReference type="GO" id="GO:0005886">
    <property type="term" value="C:plasma membrane"/>
    <property type="evidence" value="ECO:0007669"/>
    <property type="project" value="UniProtKB-SubCell"/>
</dbReference>
<evidence type="ECO:0000256" key="4">
    <source>
        <dbReference type="ARBA" id="ARBA00022475"/>
    </source>
</evidence>
<feature type="transmembrane region" description="Helical" evidence="8">
    <location>
        <begin position="366"/>
        <end position="383"/>
    </location>
</feature>
<evidence type="ECO:0000256" key="8">
    <source>
        <dbReference type="SAM" id="Phobius"/>
    </source>
</evidence>
<dbReference type="PATRIC" id="fig|1603606.3.peg.1062"/>
<feature type="transmembrane region" description="Helical" evidence="8">
    <location>
        <begin position="15"/>
        <end position="34"/>
    </location>
</feature>
<gene>
    <name evidence="9" type="primary">uraA</name>
    <name evidence="9" type="ORF">DSOUD_0969</name>
</gene>
<dbReference type="PANTHER" id="PTHR42810:SF4">
    <property type="entry name" value="URIC ACID TRANSPORTER UACT"/>
    <property type="match status" value="1"/>
</dbReference>
<feature type="transmembrane region" description="Helical" evidence="8">
    <location>
        <begin position="116"/>
        <end position="138"/>
    </location>
</feature>
<evidence type="ECO:0000256" key="1">
    <source>
        <dbReference type="ARBA" id="ARBA00004651"/>
    </source>
</evidence>
<keyword evidence="7 8" id="KW-0472">Membrane</keyword>
<sequence length="423" mass="43963">MTDPALYRLRWRDSLLGAQMLFVAFGALVLVPLLTGFDPNVALFTAGAGTLLFQWITRGKVPVFLASSFAFIAPIMYGVQTWGIPGTLCGLAAAGVFYVALAAVVRWRGSRVIARIFPPIVTGPVIMVIGLILSPVAVNMALGRSGDGSIVLVPESTALVVSMGALTVTLLVSLLGRGFLRLLPILCGLVTGYILALSYGLVDFSAVAAAPWIALPRFVFPEWNSAAILYMLPVAIAPAIEHFGDVLAIGSITGKNYLKDPGVHRTLLGDGLATALASCLGGPPNTTYSEVTGAVALTRVFNPAVMTWAALAAITLAFVGKVGVLLRTVPVPVMGGIMLLLFGAILVVGLNTLVRAGHDLLEPRNLAIVALTIVFGIGGMSVTLGSLTLKGIGLAGVLAVTLNLLLPGRHPDKSTPLVPPAPH</sequence>
<dbReference type="EMBL" id="CP010802">
    <property type="protein sequence ID" value="ALC15755.1"/>
    <property type="molecule type" value="Genomic_DNA"/>
</dbReference>